<name>A0A7S7LIN1_CRYPV</name>
<dbReference type="GO" id="GO:0000398">
    <property type="term" value="P:mRNA splicing, via spliceosome"/>
    <property type="evidence" value="ECO:0007669"/>
    <property type="project" value="InterPro"/>
</dbReference>
<evidence type="ECO:0000256" key="2">
    <source>
        <dbReference type="ARBA" id="ARBA00022771"/>
    </source>
</evidence>
<dbReference type="InterPro" id="IPR003604">
    <property type="entry name" value="Matrin/U1-like-C_Znf_C2H2"/>
</dbReference>
<dbReference type="GO" id="GO:0046540">
    <property type="term" value="C:U4/U6 x U5 tri-snRNP complex"/>
    <property type="evidence" value="ECO:0007669"/>
    <property type="project" value="TreeGrafter"/>
</dbReference>
<feature type="region of interest" description="Disordered" evidence="5">
    <location>
        <begin position="151"/>
        <end position="198"/>
    </location>
</feature>
<evidence type="ECO:0000256" key="4">
    <source>
        <dbReference type="ARBA" id="ARBA00023242"/>
    </source>
</evidence>
<dbReference type="InterPro" id="IPR013087">
    <property type="entry name" value="Znf_C2H2_type"/>
</dbReference>
<feature type="compositionally biased region" description="Basic and acidic residues" evidence="5">
    <location>
        <begin position="165"/>
        <end position="174"/>
    </location>
</feature>
<gene>
    <name evidence="7" type="ORF">CPATCC_001094</name>
</gene>
<feature type="region of interest" description="Disordered" evidence="5">
    <location>
        <begin position="18"/>
        <end position="46"/>
    </location>
</feature>
<evidence type="ECO:0000256" key="5">
    <source>
        <dbReference type="SAM" id="MobiDB-lite"/>
    </source>
</evidence>
<dbReference type="Gene3D" id="3.30.160.60">
    <property type="entry name" value="Classic Zinc Finger"/>
    <property type="match status" value="1"/>
</dbReference>
<dbReference type="SMART" id="SM00451">
    <property type="entry name" value="ZnF_U1"/>
    <property type="match status" value="1"/>
</dbReference>
<dbReference type="InterPro" id="IPR040107">
    <property type="entry name" value="Snu23"/>
</dbReference>
<dbReference type="SUPFAM" id="SSF57667">
    <property type="entry name" value="beta-beta-alpha zinc fingers"/>
    <property type="match status" value="1"/>
</dbReference>
<dbReference type="GO" id="GO:0008270">
    <property type="term" value="F:zinc ion binding"/>
    <property type="evidence" value="ECO:0007669"/>
    <property type="project" value="UniProtKB-KW"/>
</dbReference>
<evidence type="ECO:0000313" key="8">
    <source>
        <dbReference type="Proteomes" id="UP000593906"/>
    </source>
</evidence>
<feature type="compositionally biased region" description="Polar residues" evidence="5">
    <location>
        <begin position="186"/>
        <end position="198"/>
    </location>
</feature>
<evidence type="ECO:0000256" key="3">
    <source>
        <dbReference type="ARBA" id="ARBA00022833"/>
    </source>
</evidence>
<keyword evidence="3" id="KW-0862">Zinc</keyword>
<dbReference type="Proteomes" id="UP000593906">
    <property type="component" value="Chromosome 3"/>
</dbReference>
<keyword evidence="1" id="KW-0479">Metal-binding</keyword>
<dbReference type="PANTHER" id="PTHR45986:SF1">
    <property type="entry name" value="ZINC FINGER MATRIN-TYPE PROTEIN 2"/>
    <property type="match status" value="1"/>
</dbReference>
<dbReference type="InterPro" id="IPR022755">
    <property type="entry name" value="Znf_C2H2_jaz"/>
</dbReference>
<dbReference type="GO" id="GO:0005681">
    <property type="term" value="C:spliceosomal complex"/>
    <property type="evidence" value="ECO:0007669"/>
    <property type="project" value="InterPro"/>
</dbReference>
<organism evidence="7 8">
    <name type="scientific">Cryptosporidium parvum</name>
    <dbReference type="NCBI Taxonomy" id="5807"/>
    <lineage>
        <taxon>Eukaryota</taxon>
        <taxon>Sar</taxon>
        <taxon>Alveolata</taxon>
        <taxon>Apicomplexa</taxon>
        <taxon>Conoidasida</taxon>
        <taxon>Coccidia</taxon>
        <taxon>Eucoccidiorida</taxon>
        <taxon>Eimeriorina</taxon>
        <taxon>Cryptosporidiidae</taxon>
        <taxon>Cryptosporidium</taxon>
    </lineage>
</organism>
<evidence type="ECO:0000313" key="7">
    <source>
        <dbReference type="EMBL" id="QOY42456.1"/>
    </source>
</evidence>
<protein>
    <recommendedName>
        <fullName evidence="6">C2H2-type domain-containing protein</fullName>
    </recommendedName>
</protein>
<dbReference type="VEuPathDB" id="CryptoDB:CPATCC_0032030"/>
<sequence>MSGVNSLGRKVWDKEFYSKSKEERDRIRSLENAEHEKKLEKKEEISEEDAKKMREMYLDISKNVGLSKSHTSGDDVRKNISGYWCEVCNLGFNDSHSWIRHLNSQSHNQKMGTSLYVEKKSLESVKRRLSELIHDYDHGLGIFSKHNKNESKNGVYGQGIKGGNKVKDKDRVSSEEENMSEDETKNQMLQYNFPSSFS</sequence>
<evidence type="ECO:0000256" key="1">
    <source>
        <dbReference type="ARBA" id="ARBA00022723"/>
    </source>
</evidence>
<dbReference type="PROSITE" id="PS00028">
    <property type="entry name" value="ZINC_FINGER_C2H2_1"/>
    <property type="match status" value="1"/>
</dbReference>
<dbReference type="OMA" id="CATCECT"/>
<dbReference type="InterPro" id="IPR036236">
    <property type="entry name" value="Znf_C2H2_sf"/>
</dbReference>
<dbReference type="EMBL" id="CP044420">
    <property type="protein sequence ID" value="QOY42456.1"/>
    <property type="molecule type" value="Genomic_DNA"/>
</dbReference>
<proteinExistence type="predicted"/>
<keyword evidence="4" id="KW-0539">Nucleus</keyword>
<dbReference type="GO" id="GO:0003676">
    <property type="term" value="F:nucleic acid binding"/>
    <property type="evidence" value="ECO:0007669"/>
    <property type="project" value="InterPro"/>
</dbReference>
<evidence type="ECO:0000259" key="6">
    <source>
        <dbReference type="PROSITE" id="PS00028"/>
    </source>
</evidence>
<reference evidence="7 8" key="1">
    <citation type="submission" date="2019-09" db="EMBL/GenBank/DDBJ databases">
        <title>Consistent, comparative and evidence-based genome assembly and annotation for Cryptosporidium parvum, C. hominis and C. tyzzeri.</title>
        <authorList>
            <person name="Baptista R.P."/>
            <person name="Li Y."/>
            <person name="Sateriale A."/>
            <person name="Ansell B."/>
            <person name="Jex A."/>
            <person name="Sanders M."/>
            <person name="Brooks K."/>
            <person name="Tracey A."/>
            <person name="Berriman M."/>
            <person name="Striepen B."/>
            <person name="Cotton J.A."/>
            <person name="Kissinger J.C."/>
        </authorList>
    </citation>
    <scope>NUCLEOTIDE SEQUENCE [LARGE SCALE GENOMIC DNA]</scope>
    <source>
        <strain evidence="7 8">IOWA-ATCC</strain>
    </source>
</reference>
<accession>A0A7S7LIN1</accession>
<feature type="domain" description="C2H2-type" evidence="6">
    <location>
        <begin position="85"/>
        <end position="107"/>
    </location>
</feature>
<keyword evidence="2" id="KW-0863">Zinc-finger</keyword>
<dbReference type="Pfam" id="PF12171">
    <property type="entry name" value="zf-C2H2_jaz"/>
    <property type="match status" value="1"/>
</dbReference>
<dbReference type="AlphaFoldDB" id="A0A7S7LIN1"/>
<dbReference type="PANTHER" id="PTHR45986">
    <property type="entry name" value="ZINC FINGER MATRIN-TYPE PROTEIN 2"/>
    <property type="match status" value="1"/>
</dbReference>